<dbReference type="InterPro" id="IPR050180">
    <property type="entry name" value="RNR_Ribonuclease"/>
</dbReference>
<evidence type="ECO:0000256" key="7">
    <source>
        <dbReference type="ARBA" id="ARBA00022884"/>
    </source>
</evidence>
<dbReference type="Pfam" id="PF08206">
    <property type="entry name" value="OB_RNB"/>
    <property type="match status" value="1"/>
</dbReference>
<evidence type="ECO:0000313" key="12">
    <source>
        <dbReference type="Proteomes" id="UP000238220"/>
    </source>
</evidence>
<dbReference type="InterPro" id="IPR013223">
    <property type="entry name" value="RNase_B_OB_dom"/>
</dbReference>
<dbReference type="Pfam" id="PF00773">
    <property type="entry name" value="RNB"/>
    <property type="match status" value="1"/>
</dbReference>
<feature type="region of interest" description="Disordered" evidence="9">
    <location>
        <begin position="750"/>
        <end position="798"/>
    </location>
</feature>
<evidence type="ECO:0000259" key="10">
    <source>
        <dbReference type="PROSITE" id="PS50126"/>
    </source>
</evidence>
<dbReference type="GO" id="GO:0008859">
    <property type="term" value="F:exoribonuclease II activity"/>
    <property type="evidence" value="ECO:0007669"/>
    <property type="project" value="UniProtKB-UniRule"/>
</dbReference>
<evidence type="ECO:0000256" key="6">
    <source>
        <dbReference type="ARBA" id="ARBA00022839"/>
    </source>
</evidence>
<dbReference type="Pfam" id="PF17876">
    <property type="entry name" value="CSD2"/>
    <property type="match status" value="1"/>
</dbReference>
<sequence>MKRNKENFKNQNPPRKQGGKPPRGTPAWVQDDAEFQSEQSRYADPIPSRSHILKTLGEQPGPMTLDDLVGVFGLRKLSQQEALNKRLVAMTREGQVVQNRNGAYGPVAQMNLIAGSVQAHRDGFGFLIPDAGGPDVFLPPRQMRALMNGDRVLVRITGTDFKGRPEGAVSEVIERVSRTIVGRFHMDQGISYVIPDNPRITQDLLIPPEGRKGAKHGMMVVADIVTPPGNRTLAVGEVKEILGQHLAPGMEIEAAIRAHSLPFEFPDAVERESAAIPDTVQPAQMAGREDIRDLPLVTIDGADARDFDDAVYAKPIKKGLLNKGGWTLWVAIADVAAYVRPDSPLDKEASKRATSVYFPQRVIPMLPEKLSNGLCSLNPDVDRLCMVCEMRVMPDGEVAKARFFEGVMRSKARLIYDDVAEILDNPQGEKARARAALVPHLQALNGVFEALFQARERRGAIDFESTETKIVFSGERKIDRIVPVQRNRAHRLIEECMIAANVESAKLVEKQKVPTLYRIHEQPDAMKVAALREFLSLQALKLGGGDKPAAMDFAKTLAAAKGRPDQGLVQTIMLRSLMQAKYNPVNSGHFGLALTHYAHFTSPIRRYPDLLLHRGIKHILLKKKGQPFLYTAEQMEAFGTHCSMAERRADEATRDVNTWLKCEYMRHRVGEDFNGTVSSVAAFGLFVELDGLYVDGLVHVSNLKNDYYEYDNRAHRLVGKATRMTYTLGTKVRVKVVRVDLDERKIDLELLGSGKGHPGPGKGQRQQGRPSESGRSEPVKARGSESHPTKNHSRRGKR</sequence>
<comment type="subcellular location">
    <subcellularLocation>
        <location evidence="2 8">Cytoplasm</location>
    </subcellularLocation>
</comment>
<dbReference type="NCBIfam" id="TIGR02063">
    <property type="entry name" value="RNase_R"/>
    <property type="match status" value="1"/>
</dbReference>
<comment type="catalytic activity">
    <reaction evidence="1 8">
        <text>Exonucleolytic cleavage in the 3'- to 5'-direction to yield nucleoside 5'-phosphates.</text>
        <dbReference type="EC" id="3.1.13.1"/>
    </reaction>
</comment>
<dbReference type="InterPro" id="IPR012340">
    <property type="entry name" value="NA-bd_OB-fold"/>
</dbReference>
<evidence type="ECO:0000256" key="4">
    <source>
        <dbReference type="ARBA" id="ARBA00022722"/>
    </source>
</evidence>
<evidence type="ECO:0000256" key="2">
    <source>
        <dbReference type="ARBA" id="ARBA00004496"/>
    </source>
</evidence>
<feature type="domain" description="S1 motif" evidence="10">
    <location>
        <begin position="670"/>
        <end position="751"/>
    </location>
</feature>
<evidence type="ECO:0000256" key="3">
    <source>
        <dbReference type="ARBA" id="ARBA00022490"/>
    </source>
</evidence>
<dbReference type="Pfam" id="PF00575">
    <property type="entry name" value="S1"/>
    <property type="match status" value="1"/>
</dbReference>
<protein>
    <recommendedName>
        <fullName evidence="8">Ribonuclease R</fullName>
        <shortName evidence="8">RNase R</shortName>
        <ecNumber evidence="8">3.1.13.1</ecNumber>
    </recommendedName>
</protein>
<dbReference type="AlphaFoldDB" id="A0A2S5TCA5"/>
<keyword evidence="12" id="KW-1185">Reference proteome</keyword>
<dbReference type="InterPro" id="IPR004476">
    <property type="entry name" value="RNase_II/RNase_R"/>
</dbReference>
<dbReference type="InterPro" id="IPR011129">
    <property type="entry name" value="CSD"/>
</dbReference>
<dbReference type="PANTHER" id="PTHR23355:SF9">
    <property type="entry name" value="DIS3-LIKE EXONUCLEASE 2"/>
    <property type="match status" value="1"/>
</dbReference>
<accession>A0A2S5TCA5</accession>
<dbReference type="InterPro" id="IPR003029">
    <property type="entry name" value="S1_domain"/>
</dbReference>
<dbReference type="OrthoDB" id="9764149at2"/>
<gene>
    <name evidence="8 11" type="primary">rnr</name>
    <name evidence="11" type="ORF">C3942_17710</name>
</gene>
<dbReference type="InterPro" id="IPR022966">
    <property type="entry name" value="RNase_II/R_CS"/>
</dbReference>
<organism evidence="11 12">
    <name type="scientific">Solimonas fluminis</name>
    <dbReference type="NCBI Taxonomy" id="2086571"/>
    <lineage>
        <taxon>Bacteria</taxon>
        <taxon>Pseudomonadati</taxon>
        <taxon>Pseudomonadota</taxon>
        <taxon>Gammaproteobacteria</taxon>
        <taxon>Nevskiales</taxon>
        <taxon>Nevskiaceae</taxon>
        <taxon>Solimonas</taxon>
    </lineage>
</organism>
<evidence type="ECO:0000256" key="1">
    <source>
        <dbReference type="ARBA" id="ARBA00001849"/>
    </source>
</evidence>
<feature type="compositionally biased region" description="Low complexity" evidence="9">
    <location>
        <begin position="13"/>
        <end position="26"/>
    </location>
</feature>
<dbReference type="InterPro" id="IPR011805">
    <property type="entry name" value="RNase_R"/>
</dbReference>
<dbReference type="PROSITE" id="PS01175">
    <property type="entry name" value="RIBONUCLEASE_II"/>
    <property type="match status" value="1"/>
</dbReference>
<dbReference type="InterPro" id="IPR040476">
    <property type="entry name" value="CSD2"/>
</dbReference>
<feature type="compositionally biased region" description="Basic residues" evidence="9">
    <location>
        <begin position="789"/>
        <end position="798"/>
    </location>
</feature>
<dbReference type="PANTHER" id="PTHR23355">
    <property type="entry name" value="RIBONUCLEASE"/>
    <property type="match status" value="1"/>
</dbReference>
<feature type="compositionally biased region" description="Gly residues" evidence="9">
    <location>
        <begin position="753"/>
        <end position="762"/>
    </location>
</feature>
<dbReference type="FunFam" id="2.40.50.140:FF:000213">
    <property type="entry name" value="Ribonuclease R"/>
    <property type="match status" value="1"/>
</dbReference>
<comment type="caution">
    <text evidence="11">The sequence shown here is derived from an EMBL/GenBank/DDBJ whole genome shotgun (WGS) entry which is preliminary data.</text>
</comment>
<dbReference type="CDD" id="cd04471">
    <property type="entry name" value="S1_RNase_R"/>
    <property type="match status" value="1"/>
</dbReference>
<comment type="function">
    <text evidence="8">3'-5' exoribonuclease that releases 5'-nucleoside monophosphates and is involved in maturation of structured RNAs.</text>
</comment>
<dbReference type="Proteomes" id="UP000238220">
    <property type="component" value="Unassembled WGS sequence"/>
</dbReference>
<dbReference type="Gene3D" id="2.40.50.140">
    <property type="entry name" value="Nucleic acid-binding proteins"/>
    <property type="match status" value="2"/>
</dbReference>
<dbReference type="SMART" id="SM00357">
    <property type="entry name" value="CSP"/>
    <property type="match status" value="1"/>
</dbReference>
<keyword evidence="4 8" id="KW-0540">Nuclease</keyword>
<dbReference type="GO" id="GO:0005829">
    <property type="term" value="C:cytosol"/>
    <property type="evidence" value="ECO:0007669"/>
    <property type="project" value="UniProtKB-ARBA"/>
</dbReference>
<proteinExistence type="inferred from homology"/>
<dbReference type="PROSITE" id="PS50126">
    <property type="entry name" value="S1"/>
    <property type="match status" value="1"/>
</dbReference>
<name>A0A2S5TCA5_9GAMM</name>
<keyword evidence="7 8" id="KW-0694">RNA-binding</keyword>
<dbReference type="EC" id="3.1.13.1" evidence="8"/>
<dbReference type="EMBL" id="PSNW01000011">
    <property type="protein sequence ID" value="PPE72615.1"/>
    <property type="molecule type" value="Genomic_DNA"/>
</dbReference>
<feature type="region of interest" description="Disordered" evidence="9">
    <location>
        <begin position="1"/>
        <end position="42"/>
    </location>
</feature>
<evidence type="ECO:0000313" key="11">
    <source>
        <dbReference type="EMBL" id="PPE72615.1"/>
    </source>
</evidence>
<dbReference type="NCBIfam" id="TIGR00358">
    <property type="entry name" value="3_prime_RNase"/>
    <property type="match status" value="1"/>
</dbReference>
<keyword evidence="5 8" id="KW-0378">Hydrolase</keyword>
<dbReference type="GO" id="GO:0003723">
    <property type="term" value="F:RNA binding"/>
    <property type="evidence" value="ECO:0007669"/>
    <property type="project" value="UniProtKB-UniRule"/>
</dbReference>
<dbReference type="HAMAP" id="MF_01895">
    <property type="entry name" value="RNase_R"/>
    <property type="match status" value="1"/>
</dbReference>
<dbReference type="SUPFAM" id="SSF50249">
    <property type="entry name" value="Nucleic acid-binding proteins"/>
    <property type="match status" value="4"/>
</dbReference>
<evidence type="ECO:0000256" key="8">
    <source>
        <dbReference type="HAMAP-Rule" id="MF_01895"/>
    </source>
</evidence>
<evidence type="ECO:0000256" key="9">
    <source>
        <dbReference type="SAM" id="MobiDB-lite"/>
    </source>
</evidence>
<keyword evidence="3 8" id="KW-0963">Cytoplasm</keyword>
<evidence type="ECO:0000256" key="5">
    <source>
        <dbReference type="ARBA" id="ARBA00022801"/>
    </source>
</evidence>
<keyword evidence="6 8" id="KW-0269">Exonuclease</keyword>
<dbReference type="SMART" id="SM00316">
    <property type="entry name" value="S1"/>
    <property type="match status" value="1"/>
</dbReference>
<comment type="similarity">
    <text evidence="8">Belongs to the RNR ribonuclease family. RNase R subfamily.</text>
</comment>
<dbReference type="GO" id="GO:0006402">
    <property type="term" value="P:mRNA catabolic process"/>
    <property type="evidence" value="ECO:0007669"/>
    <property type="project" value="TreeGrafter"/>
</dbReference>
<reference evidence="11 12" key="1">
    <citation type="submission" date="2018-02" db="EMBL/GenBank/DDBJ databases">
        <title>Genome sequencing of Solimonas sp. HR-BB.</title>
        <authorList>
            <person name="Lee Y."/>
            <person name="Jeon C.O."/>
        </authorList>
    </citation>
    <scope>NUCLEOTIDE SEQUENCE [LARGE SCALE GENOMIC DNA]</scope>
    <source>
        <strain evidence="11 12">HR-BB</strain>
    </source>
</reference>
<dbReference type="InterPro" id="IPR001900">
    <property type="entry name" value="RNase_II/R"/>
</dbReference>
<feature type="compositionally biased region" description="Basic and acidic residues" evidence="9">
    <location>
        <begin position="772"/>
        <end position="788"/>
    </location>
</feature>
<dbReference type="SMART" id="SM00955">
    <property type="entry name" value="RNB"/>
    <property type="match status" value="1"/>
</dbReference>